<protein>
    <submittedName>
        <fullName evidence="1">Uncharacterized protein</fullName>
    </submittedName>
</protein>
<gene>
    <name evidence="1" type="ORF">SEVIR_2G095320v2</name>
</gene>
<reference evidence="1" key="1">
    <citation type="submission" date="2019-03" db="EMBL/GenBank/DDBJ databases">
        <title>WGS assembly of Setaria viridis.</title>
        <authorList>
            <person name="Huang P."/>
            <person name="Jenkins J."/>
            <person name="Grimwood J."/>
            <person name="Barry K."/>
            <person name="Healey A."/>
            <person name="Mamidi S."/>
            <person name="Sreedasyam A."/>
            <person name="Shu S."/>
            <person name="Feldman M."/>
            <person name="Wu J."/>
            <person name="Yu Y."/>
            <person name="Chen C."/>
            <person name="Johnson J."/>
            <person name="Rokhsar D."/>
            <person name="Baxter I."/>
            <person name="Schmutz J."/>
            <person name="Brutnell T."/>
            <person name="Kellogg E."/>
        </authorList>
    </citation>
    <scope>NUCLEOTIDE SEQUENCE [LARGE SCALE GENOMIC DNA]</scope>
</reference>
<dbReference type="EMBL" id="CM016553">
    <property type="protein sequence ID" value="TKW31282.1"/>
    <property type="molecule type" value="Genomic_DNA"/>
</dbReference>
<evidence type="ECO:0000313" key="1">
    <source>
        <dbReference type="EMBL" id="TKW31282.1"/>
    </source>
</evidence>
<organism evidence="1 2">
    <name type="scientific">Setaria viridis</name>
    <name type="common">Green bristlegrass</name>
    <name type="synonym">Setaria italica subsp. viridis</name>
    <dbReference type="NCBI Taxonomy" id="4556"/>
    <lineage>
        <taxon>Eukaryota</taxon>
        <taxon>Viridiplantae</taxon>
        <taxon>Streptophyta</taxon>
        <taxon>Embryophyta</taxon>
        <taxon>Tracheophyta</taxon>
        <taxon>Spermatophyta</taxon>
        <taxon>Magnoliopsida</taxon>
        <taxon>Liliopsida</taxon>
        <taxon>Poales</taxon>
        <taxon>Poaceae</taxon>
        <taxon>PACMAD clade</taxon>
        <taxon>Panicoideae</taxon>
        <taxon>Panicodae</taxon>
        <taxon>Paniceae</taxon>
        <taxon>Cenchrinae</taxon>
        <taxon>Setaria</taxon>
    </lineage>
</organism>
<accession>A0A4U6VQ47</accession>
<keyword evidence="2" id="KW-1185">Reference proteome</keyword>
<dbReference type="Proteomes" id="UP000298652">
    <property type="component" value="Chromosome 2"/>
</dbReference>
<dbReference type="Gramene" id="TKW31282">
    <property type="protein sequence ID" value="TKW31282"/>
    <property type="gene ID" value="SEVIR_2G095320v2"/>
</dbReference>
<dbReference type="AlphaFoldDB" id="A0A4U6VQ47"/>
<sequence>MEAMAWPVDGPASEGGMHANTWRTPAASASTSGSGATNVATMPEVVASAAPVSASGSGATNAATTPEVVAAISSATGSSEAGTKVTFSDVITSCISVATRDTATGATSGVGCSSCGGIAGAGTRSWADQLLPSGTDFGLEPPMSTLVDFLKKISFKTHYKIKSSHNQYLSDPLVLTLWTSLCSKRASLPSAWA</sequence>
<evidence type="ECO:0000313" key="2">
    <source>
        <dbReference type="Proteomes" id="UP000298652"/>
    </source>
</evidence>
<name>A0A4U6VQ47_SETVI</name>
<proteinExistence type="predicted"/>